<accession>A0A4R4KKA4</accession>
<evidence type="ECO:0000256" key="3">
    <source>
        <dbReference type="ARBA" id="ARBA00022898"/>
    </source>
</evidence>
<comment type="caution">
    <text evidence="7">The sequence shown here is derived from an EMBL/GenBank/DDBJ whole genome shotgun (WGS) entry which is preliminary data.</text>
</comment>
<comment type="cofactor">
    <cofactor evidence="1">
        <name>pyridoxal 5'-phosphate</name>
        <dbReference type="ChEBI" id="CHEBI:597326"/>
    </cofactor>
</comment>
<dbReference type="Pfam" id="PF00291">
    <property type="entry name" value="PALP"/>
    <property type="match status" value="1"/>
</dbReference>
<gene>
    <name evidence="7" type="ORF">EZE20_06430</name>
</gene>
<sequence>MDFLIPFGPTRLQRLLDAPTQRAGIDLYLKRDDEIHPEISGNKWRKLKFSLLEIQKSGYESLITFGGARSNHLYAAAAAGKALGIKTFGVIRGDEFAEKDTETLHFCRAQGMTLLPVSRELYRQKEDPNFLQNFTVDFGKYLLLPEGGTTALALPGVREVVDETEKQLGFSADAYTVAAGTGGTAAGLLSAPTSRVLAFSALKGGDFLFGDILKWINEPTAAQRLTLRTDYHFGGYARHTPELIRFMSEFEQRHSVLLEHVYTGKMLYGVYDLMRKNFFTPGSTIVAIHTGGLQGRSHENKN</sequence>
<comment type="similarity">
    <text evidence="2">Belongs to the ACC deaminase/D-cysteine desulfhydrase family.</text>
</comment>
<dbReference type="InterPro" id="IPR001926">
    <property type="entry name" value="TrpB-like_PALP"/>
</dbReference>
<dbReference type="GO" id="GO:0019148">
    <property type="term" value="F:D-cysteine desulfhydrase activity"/>
    <property type="evidence" value="ECO:0007669"/>
    <property type="project" value="TreeGrafter"/>
</dbReference>
<evidence type="ECO:0000256" key="2">
    <source>
        <dbReference type="ARBA" id="ARBA00008639"/>
    </source>
</evidence>
<evidence type="ECO:0000256" key="5">
    <source>
        <dbReference type="PIRSR" id="PIRSR006278-2"/>
    </source>
</evidence>
<dbReference type="EMBL" id="SMJU01000004">
    <property type="protein sequence ID" value="TDB67129.1"/>
    <property type="molecule type" value="Genomic_DNA"/>
</dbReference>
<dbReference type="Proteomes" id="UP000295706">
    <property type="component" value="Unassembled WGS sequence"/>
</dbReference>
<dbReference type="AlphaFoldDB" id="A0A4R4KKA4"/>
<evidence type="ECO:0000256" key="4">
    <source>
        <dbReference type="PIRSR" id="PIRSR006278-1"/>
    </source>
</evidence>
<name>A0A4R4KKA4_9BACT</name>
<reference evidence="7 8" key="1">
    <citation type="submission" date="2019-02" db="EMBL/GenBank/DDBJ databases">
        <title>Arundinibacter roseus gen. nov., sp. nov., a new member of the family Cytophagaceae.</title>
        <authorList>
            <person name="Szuroczki S."/>
            <person name="Khayer B."/>
            <person name="Sproer C."/>
            <person name="Toumi M."/>
            <person name="Szabo A."/>
            <person name="Felfoldi T."/>
            <person name="Schumann P."/>
            <person name="Toth E."/>
        </authorList>
    </citation>
    <scope>NUCLEOTIDE SEQUENCE [LARGE SCALE GENOMIC DNA]</scope>
    <source>
        <strain evidence="7 8">DMA-k-7a</strain>
    </source>
</reference>
<evidence type="ECO:0000313" key="8">
    <source>
        <dbReference type="Proteomes" id="UP000295706"/>
    </source>
</evidence>
<feature type="active site" description="Nucleophile" evidence="4">
    <location>
        <position position="70"/>
    </location>
</feature>
<dbReference type="PANTHER" id="PTHR43780:SF2">
    <property type="entry name" value="1-AMINOCYCLOPROPANE-1-CARBOXYLATE DEAMINASE-RELATED"/>
    <property type="match status" value="1"/>
</dbReference>
<dbReference type="InterPro" id="IPR036052">
    <property type="entry name" value="TrpB-like_PALP_sf"/>
</dbReference>
<feature type="domain" description="Tryptophan synthase beta chain-like PALP" evidence="6">
    <location>
        <begin position="8"/>
        <end position="291"/>
    </location>
</feature>
<dbReference type="OrthoDB" id="9801249at2"/>
<dbReference type="SUPFAM" id="SSF53686">
    <property type="entry name" value="Tryptophan synthase beta subunit-like PLP-dependent enzymes"/>
    <property type="match status" value="1"/>
</dbReference>
<evidence type="ECO:0000259" key="6">
    <source>
        <dbReference type="Pfam" id="PF00291"/>
    </source>
</evidence>
<feature type="modified residue" description="N6-(pyridoxal phosphate)lysine" evidence="5">
    <location>
        <position position="43"/>
    </location>
</feature>
<dbReference type="PANTHER" id="PTHR43780">
    <property type="entry name" value="1-AMINOCYCLOPROPANE-1-CARBOXYLATE DEAMINASE-RELATED"/>
    <property type="match status" value="1"/>
</dbReference>
<evidence type="ECO:0000313" key="7">
    <source>
        <dbReference type="EMBL" id="TDB67129.1"/>
    </source>
</evidence>
<keyword evidence="8" id="KW-1185">Reference proteome</keyword>
<dbReference type="PIRSF" id="PIRSF006278">
    <property type="entry name" value="ACCD_DCysDesulf"/>
    <property type="match status" value="1"/>
</dbReference>
<dbReference type="InterPro" id="IPR027278">
    <property type="entry name" value="ACCD_DCysDesulf"/>
</dbReference>
<organism evidence="7 8">
    <name type="scientific">Arundinibacter roseus</name>
    <dbReference type="NCBI Taxonomy" id="2070510"/>
    <lineage>
        <taxon>Bacteria</taxon>
        <taxon>Pseudomonadati</taxon>
        <taxon>Bacteroidota</taxon>
        <taxon>Cytophagia</taxon>
        <taxon>Cytophagales</taxon>
        <taxon>Spirosomataceae</taxon>
        <taxon>Arundinibacter</taxon>
    </lineage>
</organism>
<dbReference type="Gene3D" id="3.40.50.1100">
    <property type="match status" value="2"/>
</dbReference>
<evidence type="ECO:0000256" key="1">
    <source>
        <dbReference type="ARBA" id="ARBA00001933"/>
    </source>
</evidence>
<proteinExistence type="inferred from homology"/>
<keyword evidence="3 5" id="KW-0663">Pyridoxal phosphate</keyword>
<protein>
    <submittedName>
        <fullName evidence="7">Pyridoxal-phosphate dependent enzyme</fullName>
    </submittedName>
</protein>